<dbReference type="Pfam" id="PF00112">
    <property type="entry name" value="Peptidase_C1"/>
    <property type="match status" value="1"/>
</dbReference>
<dbReference type="Proteomes" id="UP000434276">
    <property type="component" value="Unassembled WGS sequence"/>
</dbReference>
<dbReference type="Gene3D" id="3.90.70.10">
    <property type="entry name" value="Cysteine proteinases"/>
    <property type="match status" value="1"/>
</dbReference>
<evidence type="ECO:0000313" key="2">
    <source>
        <dbReference type="EMBL" id="CAA0381534.1"/>
    </source>
</evidence>
<dbReference type="GO" id="GO:0008234">
    <property type="term" value="F:cysteine-type peptidase activity"/>
    <property type="evidence" value="ECO:0007669"/>
    <property type="project" value="InterPro"/>
</dbReference>
<dbReference type="SUPFAM" id="SSF54001">
    <property type="entry name" value="Cysteine proteinases"/>
    <property type="match status" value="1"/>
</dbReference>
<sequence>MERNIGAGLKHISEGGCEENVQILSITPNVEGFYKIRAVPRPRTGKSLDRHALMIVGRGRTLDGQDFFIVQNSWEKTWGMNGYGRLILDDGMSCLAFWPDPDQGL</sequence>
<reference evidence="2 3" key="1">
    <citation type="submission" date="2019-12" db="EMBL/GenBank/DDBJ databases">
        <authorList>
            <person name="Jiao W.-B."/>
            <person name="Schneeberger K."/>
        </authorList>
    </citation>
    <scope>NUCLEOTIDE SEQUENCE [LARGE SCALE GENOMIC DNA]</scope>
    <source>
        <strain evidence="3">cv. C24</strain>
    </source>
</reference>
<protein>
    <recommendedName>
        <fullName evidence="1">Peptidase C1A papain C-terminal domain-containing protein</fullName>
    </recommendedName>
</protein>
<accession>A0A5S9X9L6</accession>
<name>A0A5S9X9L6_ARATH</name>
<dbReference type="GO" id="GO:0006508">
    <property type="term" value="P:proteolysis"/>
    <property type="evidence" value="ECO:0007669"/>
    <property type="project" value="InterPro"/>
</dbReference>
<gene>
    <name evidence="2" type="ORF">C24_LOCUS11785</name>
</gene>
<evidence type="ECO:0000259" key="1">
    <source>
        <dbReference type="Pfam" id="PF00112"/>
    </source>
</evidence>
<dbReference type="OrthoDB" id="1110214at2759"/>
<organism evidence="2 3">
    <name type="scientific">Arabidopsis thaliana</name>
    <name type="common">Mouse-ear cress</name>
    <dbReference type="NCBI Taxonomy" id="3702"/>
    <lineage>
        <taxon>Eukaryota</taxon>
        <taxon>Viridiplantae</taxon>
        <taxon>Streptophyta</taxon>
        <taxon>Embryophyta</taxon>
        <taxon>Tracheophyta</taxon>
        <taxon>Spermatophyta</taxon>
        <taxon>Magnoliopsida</taxon>
        <taxon>eudicotyledons</taxon>
        <taxon>Gunneridae</taxon>
        <taxon>Pentapetalae</taxon>
        <taxon>rosids</taxon>
        <taxon>malvids</taxon>
        <taxon>Brassicales</taxon>
        <taxon>Brassicaceae</taxon>
        <taxon>Camelineae</taxon>
        <taxon>Arabidopsis</taxon>
    </lineage>
</organism>
<proteinExistence type="predicted"/>
<dbReference type="InterPro" id="IPR000668">
    <property type="entry name" value="Peptidase_C1A_C"/>
</dbReference>
<dbReference type="InterPro" id="IPR038765">
    <property type="entry name" value="Papain-like_cys_pep_sf"/>
</dbReference>
<feature type="domain" description="Peptidase C1A papain C-terminal" evidence="1">
    <location>
        <begin position="47"/>
        <end position="94"/>
    </location>
</feature>
<dbReference type="AlphaFoldDB" id="A0A5S9X9L6"/>
<evidence type="ECO:0000313" key="3">
    <source>
        <dbReference type="Proteomes" id="UP000434276"/>
    </source>
</evidence>
<dbReference type="EMBL" id="CACSHJ010000089">
    <property type="protein sequence ID" value="CAA0381534.1"/>
    <property type="molecule type" value="Genomic_DNA"/>
</dbReference>